<gene>
    <name evidence="6 8" type="primary">frr</name>
    <name evidence="8" type="ORF">A1OE_814</name>
</gene>
<protein>
    <recommendedName>
        <fullName evidence="6">Ribosome-recycling factor</fullName>
        <shortName evidence="6">RRF</shortName>
    </recommendedName>
    <alternativeName>
        <fullName evidence="6">Ribosome-releasing factor</fullName>
    </alternativeName>
</protein>
<dbReference type="AlphaFoldDB" id="K7YR51"/>
<name>K7YR51_9PROT</name>
<dbReference type="GO" id="GO:0002184">
    <property type="term" value="P:cytoplasmic translational termination"/>
    <property type="evidence" value="ECO:0007669"/>
    <property type="project" value="TreeGrafter"/>
</dbReference>
<evidence type="ECO:0000313" key="8">
    <source>
        <dbReference type="EMBL" id="AFX98999.1"/>
    </source>
</evidence>
<dbReference type="InterPro" id="IPR002661">
    <property type="entry name" value="Ribosome_recyc_fac"/>
</dbReference>
<dbReference type="HOGENOM" id="CLU_073981_2_0_5"/>
<dbReference type="PANTHER" id="PTHR20982:SF3">
    <property type="entry name" value="MITOCHONDRIAL RIBOSOME RECYCLING FACTOR PSEUDO 1"/>
    <property type="match status" value="1"/>
</dbReference>
<comment type="function">
    <text evidence="5 6">Responsible for the release of ribosomes from messenger RNA at the termination of protein biosynthesis. May increase the efficiency of translation by recycling ribosomes from one round of translation to another.</text>
</comment>
<dbReference type="SUPFAM" id="SSF55194">
    <property type="entry name" value="Ribosome recycling factor, RRF"/>
    <property type="match status" value="1"/>
</dbReference>
<comment type="similarity">
    <text evidence="2 6">Belongs to the RRF family.</text>
</comment>
<feature type="domain" description="Ribosome recycling factor" evidence="7">
    <location>
        <begin position="20"/>
        <end position="183"/>
    </location>
</feature>
<dbReference type="HAMAP" id="MF_00040">
    <property type="entry name" value="RRF"/>
    <property type="match status" value="1"/>
</dbReference>
<evidence type="ECO:0000256" key="2">
    <source>
        <dbReference type="ARBA" id="ARBA00005912"/>
    </source>
</evidence>
<evidence type="ECO:0000256" key="5">
    <source>
        <dbReference type="ARBA" id="ARBA00025050"/>
    </source>
</evidence>
<evidence type="ECO:0000256" key="1">
    <source>
        <dbReference type="ARBA" id="ARBA00004496"/>
    </source>
</evidence>
<evidence type="ECO:0000256" key="4">
    <source>
        <dbReference type="ARBA" id="ARBA00022917"/>
    </source>
</evidence>
<dbReference type="EMBL" id="CP003539">
    <property type="protein sequence ID" value="AFX98999.1"/>
    <property type="molecule type" value="Genomic_DNA"/>
</dbReference>
<evidence type="ECO:0000256" key="6">
    <source>
        <dbReference type="HAMAP-Rule" id="MF_00040"/>
    </source>
</evidence>
<dbReference type="GO" id="GO:0043023">
    <property type="term" value="F:ribosomal large subunit binding"/>
    <property type="evidence" value="ECO:0007669"/>
    <property type="project" value="TreeGrafter"/>
</dbReference>
<dbReference type="KEGG" id="thal:A1OE_814"/>
<dbReference type="FunFam" id="3.30.1360.40:FF:000001">
    <property type="entry name" value="Ribosome-recycling factor"/>
    <property type="match status" value="1"/>
</dbReference>
<evidence type="ECO:0000313" key="9">
    <source>
        <dbReference type="Proteomes" id="UP000010077"/>
    </source>
</evidence>
<dbReference type="InterPro" id="IPR023584">
    <property type="entry name" value="Ribosome_recyc_fac_dom"/>
</dbReference>
<evidence type="ECO:0000259" key="7">
    <source>
        <dbReference type="Pfam" id="PF01765"/>
    </source>
</evidence>
<dbReference type="Proteomes" id="UP000010077">
    <property type="component" value="Chromosome"/>
</dbReference>
<dbReference type="OrthoDB" id="9804006at2"/>
<sequence>MAKLDLDDIQRRMDGAVANLKSDFCSLRTGRASANMLDSVMVNAYGTKISLNQISTVSVLEHRMLSVQVWDGGMNKVVEKAIRDSDLGLNPQSYGKTIHISLPDLSEERSKQVRRIAAKYAENAKIAVRNVRRDGMDILKKLEKDGCLSRDERRLYEQDIQELTNIYVKKIDEALEDKDKDIMQV</sequence>
<dbReference type="NCBIfam" id="TIGR00496">
    <property type="entry name" value="frr"/>
    <property type="match status" value="1"/>
</dbReference>
<dbReference type="CDD" id="cd00520">
    <property type="entry name" value="RRF"/>
    <property type="match status" value="1"/>
</dbReference>
<keyword evidence="3 6" id="KW-0963">Cytoplasm</keyword>
<dbReference type="eggNOG" id="COG0233">
    <property type="taxonomic scope" value="Bacteria"/>
</dbReference>
<keyword evidence="9" id="KW-1185">Reference proteome</keyword>
<dbReference type="Pfam" id="PF01765">
    <property type="entry name" value="RRF"/>
    <property type="match status" value="1"/>
</dbReference>
<evidence type="ECO:0000256" key="3">
    <source>
        <dbReference type="ARBA" id="ARBA00022490"/>
    </source>
</evidence>
<keyword evidence="4 6" id="KW-0648">Protein biosynthesis</keyword>
<dbReference type="PATRIC" id="fig|1193729.4.peg.447"/>
<accession>K7YR51</accession>
<dbReference type="Gene3D" id="1.10.132.20">
    <property type="entry name" value="Ribosome-recycling factor"/>
    <property type="match status" value="1"/>
</dbReference>
<dbReference type="STRING" id="1193729.A1OE_814"/>
<dbReference type="RefSeq" id="WP_015088497.1">
    <property type="nucleotide sequence ID" value="NC_019566.1"/>
</dbReference>
<dbReference type="InterPro" id="IPR036191">
    <property type="entry name" value="RRF_sf"/>
</dbReference>
<reference evidence="8 9" key="1">
    <citation type="journal article" date="2012" name="Proc. Natl. Acad. Sci. U.S.A.">
        <title>Genome streamlining and chemical defense in a coral reef symbiosis.</title>
        <authorList>
            <person name="Kwan J.C."/>
            <person name="Donia M.S."/>
            <person name="Han A.W."/>
            <person name="Hirose E."/>
            <person name="Haygood M.G."/>
            <person name="Schmidt E.W."/>
        </authorList>
    </citation>
    <scope>NUCLEOTIDE SEQUENCE [LARGE SCALE GENOMIC DNA]</scope>
    <source>
        <strain evidence="8 9">L2</strain>
    </source>
</reference>
<proteinExistence type="inferred from homology"/>
<dbReference type="PANTHER" id="PTHR20982">
    <property type="entry name" value="RIBOSOME RECYCLING FACTOR"/>
    <property type="match status" value="1"/>
</dbReference>
<comment type="subcellular location">
    <subcellularLocation>
        <location evidence="1 6">Cytoplasm</location>
    </subcellularLocation>
</comment>
<dbReference type="FunFam" id="1.10.132.20:FF:000001">
    <property type="entry name" value="Ribosome-recycling factor"/>
    <property type="match status" value="1"/>
</dbReference>
<dbReference type="Gene3D" id="3.30.1360.40">
    <property type="match status" value="1"/>
</dbReference>
<dbReference type="GO" id="GO:0005829">
    <property type="term" value="C:cytosol"/>
    <property type="evidence" value="ECO:0007669"/>
    <property type="project" value="GOC"/>
</dbReference>
<organism evidence="8 9">
    <name type="scientific">Candidatus Endolissoclinum faulkneri L2</name>
    <dbReference type="NCBI Taxonomy" id="1193729"/>
    <lineage>
        <taxon>Bacteria</taxon>
        <taxon>Pseudomonadati</taxon>
        <taxon>Pseudomonadota</taxon>
        <taxon>Alphaproteobacteria</taxon>
        <taxon>Rhodospirillales</taxon>
        <taxon>Rhodospirillaceae</taxon>
        <taxon>Candidatus Endolissoclinum</taxon>
    </lineage>
</organism>